<dbReference type="RefSeq" id="WP_267568574.1">
    <property type="nucleotide sequence ID" value="NZ_JAPNTZ010000018.1"/>
</dbReference>
<protein>
    <submittedName>
        <fullName evidence="2">Monooxygenase</fullName>
    </submittedName>
</protein>
<keyword evidence="2" id="KW-0560">Oxidoreductase</keyword>
<dbReference type="InterPro" id="IPR036188">
    <property type="entry name" value="FAD/NAD-bd_sf"/>
</dbReference>
<keyword evidence="3" id="KW-1185">Reference proteome</keyword>
<dbReference type="PANTHER" id="PTHR47469:SF2">
    <property type="entry name" value="OS06G0597600 PROTEIN"/>
    <property type="match status" value="1"/>
</dbReference>
<evidence type="ECO:0000313" key="3">
    <source>
        <dbReference type="Proteomes" id="UP001151002"/>
    </source>
</evidence>
<feature type="domain" description="FAD-binding" evidence="1">
    <location>
        <begin position="21"/>
        <end position="347"/>
    </location>
</feature>
<comment type="caution">
    <text evidence="2">The sequence shown here is derived from an EMBL/GenBank/DDBJ whole genome shotgun (WGS) entry which is preliminary data.</text>
</comment>
<dbReference type="SUPFAM" id="SSF51905">
    <property type="entry name" value="FAD/NAD(P)-binding domain"/>
    <property type="match status" value="1"/>
</dbReference>
<dbReference type="InterPro" id="IPR002938">
    <property type="entry name" value="FAD-bd"/>
</dbReference>
<dbReference type="Gene3D" id="3.50.50.60">
    <property type="entry name" value="FAD/NAD(P)-binding domain"/>
    <property type="match status" value="1"/>
</dbReference>
<evidence type="ECO:0000259" key="1">
    <source>
        <dbReference type="Pfam" id="PF01494"/>
    </source>
</evidence>
<keyword evidence="2" id="KW-0503">Monooxygenase</keyword>
<reference evidence="2" key="1">
    <citation type="submission" date="2022-11" db="EMBL/GenBank/DDBJ databases">
        <authorList>
            <person name="Somphong A."/>
            <person name="Phongsopitanun W."/>
        </authorList>
    </citation>
    <scope>NUCLEOTIDE SEQUENCE</scope>
    <source>
        <strain evidence="2">Pm04-4</strain>
    </source>
</reference>
<gene>
    <name evidence="2" type="ORF">OWR29_39000</name>
</gene>
<organism evidence="2 3">
    <name type="scientific">Paractinoplanes pyxinae</name>
    <dbReference type="NCBI Taxonomy" id="2997416"/>
    <lineage>
        <taxon>Bacteria</taxon>
        <taxon>Bacillati</taxon>
        <taxon>Actinomycetota</taxon>
        <taxon>Actinomycetes</taxon>
        <taxon>Micromonosporales</taxon>
        <taxon>Micromonosporaceae</taxon>
        <taxon>Paractinoplanes</taxon>
    </lineage>
</organism>
<dbReference type="EMBL" id="JAPNTZ010000018">
    <property type="protein sequence ID" value="MCY1144019.1"/>
    <property type="molecule type" value="Genomic_DNA"/>
</dbReference>
<dbReference type="GO" id="GO:0004497">
    <property type="term" value="F:monooxygenase activity"/>
    <property type="evidence" value="ECO:0007669"/>
    <property type="project" value="UniProtKB-KW"/>
</dbReference>
<name>A0ABT4BBW9_9ACTN</name>
<sequence length="397" mass="42264">MTAPQPARPLCPPLLSPQPRIAVIGGSLTGPAATLLLLAAGFDNVTCYEATPSSAPLGGGLISLEHSALDTLEGLGISQDEIVRYPSEKIIEIRHQRGAAPQRIERLYPGRSTTWSLLHNALTARVPVHRGRRLERLSHRGGTPVLHFTGGASTTADVIVFADGRASTGRALLDPARRLHYAGYVGYRGRTGQPQNSQDDFLRLQPCTGVQFNIAPVPGGLDWTFYLDATAEQYTAQFGAPPQQRLFAFGRHISTAARSHVDQHATAHLSARHAATVHATRTRMAVPVFDIDAPTRMVWPIGDGYAVLLGDSLAPVRPHTARGANNGIEQAAGLAVALRQHTRHGADLGAALNGWQRRFLPAAAAAVRLGPVIGSRLGLGATSHRTAPADQPALTAR</sequence>
<evidence type="ECO:0000313" key="2">
    <source>
        <dbReference type="EMBL" id="MCY1144019.1"/>
    </source>
</evidence>
<dbReference type="Proteomes" id="UP001151002">
    <property type="component" value="Unassembled WGS sequence"/>
</dbReference>
<dbReference type="InterPro" id="IPR053212">
    <property type="entry name" value="DHP_3-monooxygenase"/>
</dbReference>
<accession>A0ABT4BBW9</accession>
<dbReference type="Pfam" id="PF01494">
    <property type="entry name" value="FAD_binding_3"/>
    <property type="match status" value="1"/>
</dbReference>
<dbReference type="PRINTS" id="PR00420">
    <property type="entry name" value="RNGMNOXGNASE"/>
</dbReference>
<dbReference type="PANTHER" id="PTHR47469">
    <property type="entry name" value="MONOOXYGENASE-LIKE"/>
    <property type="match status" value="1"/>
</dbReference>
<proteinExistence type="predicted"/>